<proteinExistence type="predicted"/>
<sequence length="201" mass="22897">MVMGDRPSRLGEWISPRRESVSVRCCARGLSHSGSKFELFGDGVSRSGDSPSPKREIEGGFAVKFNSSPRREILASERKVVSPKRARLTQARVQGENWKFKQRMDRLCVKRQSILRHWIDWCLNGDAWSIRLLKISQGWACWCSLGCGPEHILELWLGIGVKHVAFYGLWPKMTSFELWLGIADEHEKLLSCGSGWRVLLV</sequence>
<dbReference type="EMBL" id="CP039354">
    <property type="protein sequence ID" value="QCE11317.1"/>
    <property type="molecule type" value="Genomic_DNA"/>
</dbReference>
<dbReference type="AlphaFoldDB" id="A0A4D6NHA8"/>
<gene>
    <name evidence="1" type="ORF">DEO72_LG10g2550</name>
</gene>
<name>A0A4D6NHA8_VIGUN</name>
<dbReference type="Proteomes" id="UP000501690">
    <property type="component" value="Linkage Group LG10"/>
</dbReference>
<accession>A0A4D6NHA8</accession>
<evidence type="ECO:0000313" key="1">
    <source>
        <dbReference type="EMBL" id="QCE11317.1"/>
    </source>
</evidence>
<protein>
    <submittedName>
        <fullName evidence="1">Uncharacterized protein</fullName>
    </submittedName>
</protein>
<keyword evidence="2" id="KW-1185">Reference proteome</keyword>
<evidence type="ECO:0000313" key="2">
    <source>
        <dbReference type="Proteomes" id="UP000501690"/>
    </source>
</evidence>
<organism evidence="1 2">
    <name type="scientific">Vigna unguiculata</name>
    <name type="common">Cowpea</name>
    <dbReference type="NCBI Taxonomy" id="3917"/>
    <lineage>
        <taxon>Eukaryota</taxon>
        <taxon>Viridiplantae</taxon>
        <taxon>Streptophyta</taxon>
        <taxon>Embryophyta</taxon>
        <taxon>Tracheophyta</taxon>
        <taxon>Spermatophyta</taxon>
        <taxon>Magnoliopsida</taxon>
        <taxon>eudicotyledons</taxon>
        <taxon>Gunneridae</taxon>
        <taxon>Pentapetalae</taxon>
        <taxon>rosids</taxon>
        <taxon>fabids</taxon>
        <taxon>Fabales</taxon>
        <taxon>Fabaceae</taxon>
        <taxon>Papilionoideae</taxon>
        <taxon>50 kb inversion clade</taxon>
        <taxon>NPAAA clade</taxon>
        <taxon>indigoferoid/millettioid clade</taxon>
        <taxon>Phaseoleae</taxon>
        <taxon>Vigna</taxon>
    </lineage>
</organism>
<reference evidence="1 2" key="1">
    <citation type="submission" date="2019-04" db="EMBL/GenBank/DDBJ databases">
        <title>An improved genome assembly and genetic linkage map for asparagus bean, Vigna unguiculata ssp. sesquipedialis.</title>
        <authorList>
            <person name="Xia Q."/>
            <person name="Zhang R."/>
            <person name="Dong Y."/>
        </authorList>
    </citation>
    <scope>NUCLEOTIDE SEQUENCE [LARGE SCALE GENOMIC DNA]</scope>
    <source>
        <tissue evidence="1">Leaf</tissue>
    </source>
</reference>